<proteinExistence type="predicted"/>
<organism evidence="1 2">
    <name type="scientific">Aplysia californica</name>
    <name type="common">California sea hare</name>
    <dbReference type="NCBI Taxonomy" id="6500"/>
    <lineage>
        <taxon>Eukaryota</taxon>
        <taxon>Metazoa</taxon>
        <taxon>Spiralia</taxon>
        <taxon>Lophotrochozoa</taxon>
        <taxon>Mollusca</taxon>
        <taxon>Gastropoda</taxon>
        <taxon>Heterobranchia</taxon>
        <taxon>Euthyneura</taxon>
        <taxon>Tectipleura</taxon>
        <taxon>Aplysiida</taxon>
        <taxon>Aplysioidea</taxon>
        <taxon>Aplysiidae</taxon>
        <taxon>Aplysia</taxon>
    </lineage>
</organism>
<accession>A0ABM1VZR5</accession>
<gene>
    <name evidence="2" type="primary">LOC101856210</name>
</gene>
<evidence type="ECO:0000313" key="1">
    <source>
        <dbReference type="Proteomes" id="UP000694888"/>
    </source>
</evidence>
<protein>
    <submittedName>
        <fullName evidence="2">Uncharacterized protein LOC101856210 isoform X2</fullName>
    </submittedName>
</protein>
<dbReference type="RefSeq" id="XP_035827908.1">
    <property type="nucleotide sequence ID" value="XM_035972015.1"/>
</dbReference>
<evidence type="ECO:0000313" key="2">
    <source>
        <dbReference type="RefSeq" id="XP_035827908.1"/>
    </source>
</evidence>
<name>A0ABM1VZR5_APLCA</name>
<reference evidence="2" key="1">
    <citation type="submission" date="2025-08" db="UniProtKB">
        <authorList>
            <consortium name="RefSeq"/>
        </authorList>
    </citation>
    <scope>IDENTIFICATION</scope>
</reference>
<dbReference type="GeneID" id="101856210"/>
<dbReference type="Proteomes" id="UP000694888">
    <property type="component" value="Unplaced"/>
</dbReference>
<keyword evidence="1" id="KW-1185">Reference proteome</keyword>
<sequence>MMGSLRRIAHSTTPVDCGQDQRIVLIDCVEKQETLNDQPQKITATLQTFGQEDTGVISKSTTKSQRTNSWQCLFDPLSIHFTASLTP</sequence>